<accession>A0ABT9CI19</accession>
<organism evidence="1 2">
    <name type="scientific">Paenibacillus lacisoli</name>
    <dbReference type="NCBI Taxonomy" id="3064525"/>
    <lineage>
        <taxon>Bacteria</taxon>
        <taxon>Bacillati</taxon>
        <taxon>Bacillota</taxon>
        <taxon>Bacilli</taxon>
        <taxon>Bacillales</taxon>
        <taxon>Paenibacillaceae</taxon>
        <taxon>Paenibacillus</taxon>
    </lineage>
</organism>
<name>A0ABT9CI19_9BACL</name>
<evidence type="ECO:0000313" key="2">
    <source>
        <dbReference type="Proteomes" id="UP001240171"/>
    </source>
</evidence>
<reference evidence="1 2" key="1">
    <citation type="submission" date="2023-07" db="EMBL/GenBank/DDBJ databases">
        <title>Paenibacillus sp. JX-17 nov. isolated from soil.</title>
        <authorList>
            <person name="Wan Y."/>
            <person name="Liu B."/>
        </authorList>
    </citation>
    <scope>NUCLEOTIDE SEQUENCE [LARGE SCALE GENOMIC DNA]</scope>
    <source>
        <strain evidence="1 2">JX-17</strain>
    </source>
</reference>
<dbReference type="RefSeq" id="WP_305026149.1">
    <property type="nucleotide sequence ID" value="NZ_JAUQTB010000045.1"/>
</dbReference>
<dbReference type="Proteomes" id="UP001240171">
    <property type="component" value="Unassembled WGS sequence"/>
</dbReference>
<feature type="non-terminal residue" evidence="1">
    <location>
        <position position="329"/>
    </location>
</feature>
<dbReference type="EMBL" id="JAUQTB010000045">
    <property type="protein sequence ID" value="MDO7908927.1"/>
    <property type="molecule type" value="Genomic_DNA"/>
</dbReference>
<comment type="caution">
    <text evidence="1">The sequence shown here is derived from an EMBL/GenBank/DDBJ whole genome shotgun (WGS) entry which is preliminary data.</text>
</comment>
<evidence type="ECO:0000313" key="1">
    <source>
        <dbReference type="EMBL" id="MDO7908927.1"/>
    </source>
</evidence>
<sequence length="329" mass="36917">ETEYYTYNEQTSNLGVGWTWAFPSVETRGNQQYFHFADGSVYAVGSGGQGLVDYPLKDVTFAPSTEILRTKNAAGTEVTAQAAYALTDTLGTGVYFNSNGQWIGTKDAYGNVIMVLYAKQPVNDQNEYPLIDRIIDTLNREITFTYTSNSVTVTYAPGQSLVYNKRLISNTNKKRELASVVNENGETTSYTYDKNEVKFDYDTSSQPDAGQTLYNDLEQITYPTGGRTTYEYTTASKRLGDTGTLEYSRVARRYDELRESTYKKKNVVVFDYSRMTDFNDPAQESSVIKRTTISNPNDPSHITAVEKISETTQLNADHLPVQFTREKAG</sequence>
<feature type="non-terminal residue" evidence="1">
    <location>
        <position position="1"/>
    </location>
</feature>
<proteinExistence type="predicted"/>
<gene>
    <name evidence="1" type="ORF">Q5741_21425</name>
</gene>
<keyword evidence="2" id="KW-1185">Reference proteome</keyword>
<protein>
    <recommendedName>
        <fullName evidence="3">RHS repeat protein</fullName>
    </recommendedName>
</protein>
<evidence type="ECO:0008006" key="3">
    <source>
        <dbReference type="Google" id="ProtNLM"/>
    </source>
</evidence>